<feature type="region of interest" description="Disordered" evidence="2">
    <location>
        <begin position="408"/>
        <end position="429"/>
    </location>
</feature>
<dbReference type="Pfam" id="PF19318">
    <property type="entry name" value="DUF5918"/>
    <property type="match status" value="1"/>
</dbReference>
<gene>
    <name evidence="5" type="ORF">DMN91_002320</name>
</gene>
<feature type="domain" description="SWIM-type" evidence="3">
    <location>
        <begin position="442"/>
        <end position="481"/>
    </location>
</feature>
<keyword evidence="1" id="KW-0479">Metal-binding</keyword>
<dbReference type="Pfam" id="PF04564">
    <property type="entry name" value="U-box"/>
    <property type="match status" value="1"/>
</dbReference>
<evidence type="ECO:0000313" key="5">
    <source>
        <dbReference type="EMBL" id="RLU26154.1"/>
    </source>
</evidence>
<dbReference type="PROSITE" id="PS50966">
    <property type="entry name" value="ZF_SWIM"/>
    <property type="match status" value="1"/>
</dbReference>
<evidence type="ECO:0000256" key="2">
    <source>
        <dbReference type="SAM" id="MobiDB-lite"/>
    </source>
</evidence>
<dbReference type="OrthoDB" id="20295at2759"/>
<evidence type="ECO:0000259" key="4">
    <source>
        <dbReference type="PROSITE" id="PS51698"/>
    </source>
</evidence>
<sequence>MLLNFCDPHLRSEIKCSTISTEGHEVTNLISEPCKGFLAYSCIRPPVHIDITFLCNVWINHIIIWPTVGSQKSSGFQLYSKSTDSDVVPYTLLSTGFLGPSDDGLLFHSAHVDPKEISVPKTFLKRCIRSSRQNLTAYIHSVRLTICKTENSVPALGNLEIWGTVSPRCGKDVVASVYALLSNYQAASPLPSPEHKINIRDSASTQEEKHKKQKDIAISRLEIPESFLDSITWELMTQPITLPSGNVIDQTTLEKHGQNEAIWGRPLSDPFTGIPFSEHRKPVMATALKYRIDEFLLRNGDSEEIKNIPRVLGHNSTSAIVGDRRIIEIPKCVLSENSVKRTAKDAKLHAREQTTTGDTLERLQQPKRYCHRLPAVVTGPKQSTAKITARSKEVKEISNSFKPLYKKSYSDNKNDESETLAANTDNSLDDSKEFPLPNIKRFNAPEKVELHNMSGYCKCCNNNILYRLPCKHVICRKVLLSVKDNRCNSCGFVYKVSEIERVHGVIF</sequence>
<name>A0A3L8E0B5_OOCBI</name>
<accession>A0A3L8E0B5</accession>
<dbReference type="InterPro" id="IPR013083">
    <property type="entry name" value="Znf_RING/FYVE/PHD"/>
</dbReference>
<reference evidence="5" key="2">
    <citation type="submission" date="2018-07" db="EMBL/GenBank/DDBJ databases">
        <authorList>
            <person name="Mckenzie S.K."/>
            <person name="Kronauer D.J.C."/>
        </authorList>
    </citation>
    <scope>NUCLEOTIDE SEQUENCE</scope>
    <source>
        <strain evidence="5">Clonal line C1</strain>
    </source>
</reference>
<dbReference type="PROSITE" id="PS51698">
    <property type="entry name" value="U_BOX"/>
    <property type="match status" value="1"/>
</dbReference>
<dbReference type="PANTHER" id="PTHR13492">
    <property type="entry name" value="RING FINGER PROTEIN 37"/>
    <property type="match status" value="1"/>
</dbReference>
<dbReference type="CDD" id="cd16660">
    <property type="entry name" value="RING-Ubox_RNF37"/>
    <property type="match status" value="1"/>
</dbReference>
<evidence type="ECO:0000259" key="3">
    <source>
        <dbReference type="PROSITE" id="PS50966"/>
    </source>
</evidence>
<dbReference type="Proteomes" id="UP000279307">
    <property type="component" value="Chromosome 2"/>
</dbReference>
<dbReference type="GO" id="GO:0034450">
    <property type="term" value="F:ubiquitin-ubiquitin ligase activity"/>
    <property type="evidence" value="ECO:0007669"/>
    <property type="project" value="TreeGrafter"/>
</dbReference>
<organism evidence="5">
    <name type="scientific">Ooceraea biroi</name>
    <name type="common">Clonal raider ant</name>
    <name type="synonym">Cerapachys biroi</name>
    <dbReference type="NCBI Taxonomy" id="2015173"/>
    <lineage>
        <taxon>Eukaryota</taxon>
        <taxon>Metazoa</taxon>
        <taxon>Ecdysozoa</taxon>
        <taxon>Arthropoda</taxon>
        <taxon>Hexapoda</taxon>
        <taxon>Insecta</taxon>
        <taxon>Pterygota</taxon>
        <taxon>Neoptera</taxon>
        <taxon>Endopterygota</taxon>
        <taxon>Hymenoptera</taxon>
        <taxon>Apocrita</taxon>
        <taxon>Aculeata</taxon>
        <taxon>Formicoidea</taxon>
        <taxon>Formicidae</taxon>
        <taxon>Dorylinae</taxon>
        <taxon>Ooceraea</taxon>
    </lineage>
</organism>
<dbReference type="InterPro" id="IPR003613">
    <property type="entry name" value="Ubox_domain"/>
</dbReference>
<dbReference type="EMBL" id="QOIP01000002">
    <property type="protein sequence ID" value="RLU26154.1"/>
    <property type="molecule type" value="Genomic_DNA"/>
</dbReference>
<dbReference type="InterPro" id="IPR039847">
    <property type="entry name" value="Ubox5"/>
</dbReference>
<protein>
    <recommendedName>
        <fullName evidence="6">RING finger protein</fullName>
    </recommendedName>
</protein>
<dbReference type="GO" id="GO:0005634">
    <property type="term" value="C:nucleus"/>
    <property type="evidence" value="ECO:0007669"/>
    <property type="project" value="TreeGrafter"/>
</dbReference>
<dbReference type="AlphaFoldDB" id="A0A3L8E0B5"/>
<dbReference type="GO" id="GO:0000209">
    <property type="term" value="P:protein polyubiquitination"/>
    <property type="evidence" value="ECO:0007669"/>
    <property type="project" value="TreeGrafter"/>
</dbReference>
<dbReference type="SMART" id="SM00504">
    <property type="entry name" value="Ubox"/>
    <property type="match status" value="1"/>
</dbReference>
<dbReference type="InterPro" id="IPR045696">
    <property type="entry name" value="Ubox5_N"/>
</dbReference>
<evidence type="ECO:0008006" key="6">
    <source>
        <dbReference type="Google" id="ProtNLM"/>
    </source>
</evidence>
<dbReference type="InterPro" id="IPR007527">
    <property type="entry name" value="Znf_SWIM"/>
</dbReference>
<evidence type="ECO:0000256" key="1">
    <source>
        <dbReference type="PROSITE-ProRule" id="PRU00325"/>
    </source>
</evidence>
<feature type="domain" description="U-box" evidence="4">
    <location>
        <begin position="222"/>
        <end position="302"/>
    </location>
</feature>
<dbReference type="SUPFAM" id="SSF57850">
    <property type="entry name" value="RING/U-box"/>
    <property type="match status" value="1"/>
</dbReference>
<keyword evidence="1" id="KW-0862">Zinc</keyword>
<dbReference type="Gene3D" id="3.30.40.10">
    <property type="entry name" value="Zinc/RING finger domain, C3HC4 (zinc finger)"/>
    <property type="match status" value="1"/>
</dbReference>
<proteinExistence type="predicted"/>
<dbReference type="GO" id="GO:0031625">
    <property type="term" value="F:ubiquitin protein ligase binding"/>
    <property type="evidence" value="ECO:0007669"/>
    <property type="project" value="TreeGrafter"/>
</dbReference>
<comment type="caution">
    <text evidence="5">The sequence shown here is derived from an EMBL/GenBank/DDBJ whole genome shotgun (WGS) entry which is preliminary data.</text>
</comment>
<dbReference type="InterPro" id="IPR039925">
    <property type="entry name" value="RNF37_RING-Ubox"/>
</dbReference>
<dbReference type="PANTHER" id="PTHR13492:SF2">
    <property type="entry name" value="RING FINGER PROTEIN 37"/>
    <property type="match status" value="1"/>
</dbReference>
<reference evidence="5" key="1">
    <citation type="journal article" date="2018" name="Genome Res.">
        <title>The genomic architecture and molecular evolution of ant odorant receptors.</title>
        <authorList>
            <person name="McKenzie S.K."/>
            <person name="Kronauer D.J.C."/>
        </authorList>
    </citation>
    <scope>NUCLEOTIDE SEQUENCE [LARGE SCALE GENOMIC DNA]</scope>
    <source>
        <strain evidence="5">Clonal line C1</strain>
    </source>
</reference>
<dbReference type="GO" id="GO:0008270">
    <property type="term" value="F:zinc ion binding"/>
    <property type="evidence" value="ECO:0007669"/>
    <property type="project" value="UniProtKB-KW"/>
</dbReference>
<keyword evidence="1" id="KW-0863">Zinc-finger</keyword>